<name>A0A6A4I4N2_9AGAR</name>
<dbReference type="InterPro" id="IPR046366">
    <property type="entry name" value="MPAB"/>
</dbReference>
<sequence length="434" mass="49220">MEHSSLAYLFRTIGSNKALTGFVVSTLFVYISTVRALRWRRCTAIHLKYSPKYESGTLTPEEAQEIIATSAQYDMPLLINYALSFALFKTYAIPTISKILFDTKELASAEGVSKRYADTEILISTWTCCPISGKSGANKSHSSDAVEDPRAMIALARVNWLHSKYPIKNEDHLYTLGLFIFEPEKWARMYGWRALSPMEAHAFFVFWVEIGRRMGIKDIPETAEGFKQWITEYEDKAMFPMQTNHDVANHTTDEILHVVPEIFGLKNIARRLTICALDDNVREAMMQPIQPTYLHKILHSLLHSFSFIQGHLCLPRSQSNPGGAIIIPLAKATTGISTRAKDGKHDPLHRMRPKWFQAKPWYMPEPESFLGKIKNRVNVALGLYDALPGSNLGSAGYRLEEMGPPRYEKSGHEEVLRMAEELYGCPITGPFSRR</sequence>
<dbReference type="EMBL" id="ML769413">
    <property type="protein sequence ID" value="KAE9404850.1"/>
    <property type="molecule type" value="Genomic_DNA"/>
</dbReference>
<gene>
    <name evidence="2" type="ORF">BT96DRAFT_813059</name>
</gene>
<dbReference type="PANTHER" id="PTHR36124:SF1">
    <property type="entry name" value="ER-BOUND OXYGENASE MPAB_MPAB'_RUBBER OXYGENASE CATALYTIC DOMAIN-CONTAINING PROTEIN"/>
    <property type="match status" value="1"/>
</dbReference>
<dbReference type="AlphaFoldDB" id="A0A6A4I4N2"/>
<evidence type="ECO:0000313" key="3">
    <source>
        <dbReference type="Proteomes" id="UP000799118"/>
    </source>
</evidence>
<dbReference type="InterPro" id="IPR018713">
    <property type="entry name" value="MPAB/Lcp_cat_dom"/>
</dbReference>
<feature type="domain" description="ER-bound oxygenase mpaB/mpaB'/Rubber oxygenase catalytic" evidence="1">
    <location>
        <begin position="166"/>
        <end position="288"/>
    </location>
</feature>
<protein>
    <recommendedName>
        <fullName evidence="1">ER-bound oxygenase mpaB/mpaB'/Rubber oxygenase catalytic domain-containing protein</fullName>
    </recommendedName>
</protein>
<dbReference type="PANTHER" id="PTHR36124">
    <property type="match status" value="1"/>
</dbReference>
<keyword evidence="3" id="KW-1185">Reference proteome</keyword>
<proteinExistence type="predicted"/>
<organism evidence="2 3">
    <name type="scientific">Gymnopus androsaceus JB14</name>
    <dbReference type="NCBI Taxonomy" id="1447944"/>
    <lineage>
        <taxon>Eukaryota</taxon>
        <taxon>Fungi</taxon>
        <taxon>Dikarya</taxon>
        <taxon>Basidiomycota</taxon>
        <taxon>Agaricomycotina</taxon>
        <taxon>Agaricomycetes</taxon>
        <taxon>Agaricomycetidae</taxon>
        <taxon>Agaricales</taxon>
        <taxon>Marasmiineae</taxon>
        <taxon>Omphalotaceae</taxon>
        <taxon>Gymnopus</taxon>
    </lineage>
</organism>
<accession>A0A6A4I4N2</accession>
<reference evidence="2" key="1">
    <citation type="journal article" date="2019" name="Environ. Microbiol.">
        <title>Fungal ecological strategies reflected in gene transcription - a case study of two litter decomposers.</title>
        <authorList>
            <person name="Barbi F."/>
            <person name="Kohler A."/>
            <person name="Barry K."/>
            <person name="Baskaran P."/>
            <person name="Daum C."/>
            <person name="Fauchery L."/>
            <person name="Ihrmark K."/>
            <person name="Kuo A."/>
            <person name="LaButti K."/>
            <person name="Lipzen A."/>
            <person name="Morin E."/>
            <person name="Grigoriev I.V."/>
            <person name="Henrissat B."/>
            <person name="Lindahl B."/>
            <person name="Martin F."/>
        </authorList>
    </citation>
    <scope>NUCLEOTIDE SEQUENCE</scope>
    <source>
        <strain evidence="2">JB14</strain>
    </source>
</reference>
<dbReference type="GO" id="GO:0016491">
    <property type="term" value="F:oxidoreductase activity"/>
    <property type="evidence" value="ECO:0007669"/>
    <property type="project" value="InterPro"/>
</dbReference>
<evidence type="ECO:0000259" key="1">
    <source>
        <dbReference type="Pfam" id="PF09995"/>
    </source>
</evidence>
<dbReference type="Pfam" id="PF09995">
    <property type="entry name" value="MPAB_Lcp_cat"/>
    <property type="match status" value="1"/>
</dbReference>
<evidence type="ECO:0000313" key="2">
    <source>
        <dbReference type="EMBL" id="KAE9404850.1"/>
    </source>
</evidence>
<dbReference type="Proteomes" id="UP000799118">
    <property type="component" value="Unassembled WGS sequence"/>
</dbReference>
<dbReference type="OrthoDB" id="545169at2759"/>